<feature type="compositionally biased region" description="Basic and acidic residues" evidence="1">
    <location>
        <begin position="123"/>
        <end position="153"/>
    </location>
</feature>
<gene>
    <name evidence="3" type="ORF">ACFPGP_21705</name>
</gene>
<dbReference type="Proteomes" id="UP001596087">
    <property type="component" value="Unassembled WGS sequence"/>
</dbReference>
<organism evidence="3 4">
    <name type="scientific">Nocardioides taihuensis</name>
    <dbReference type="NCBI Taxonomy" id="1835606"/>
    <lineage>
        <taxon>Bacteria</taxon>
        <taxon>Bacillati</taxon>
        <taxon>Actinomycetota</taxon>
        <taxon>Actinomycetes</taxon>
        <taxon>Propionibacteriales</taxon>
        <taxon>Nocardioidaceae</taxon>
        <taxon>Nocardioides</taxon>
    </lineage>
</organism>
<proteinExistence type="predicted"/>
<evidence type="ECO:0000256" key="2">
    <source>
        <dbReference type="SAM" id="SignalP"/>
    </source>
</evidence>
<evidence type="ECO:0000256" key="1">
    <source>
        <dbReference type="SAM" id="MobiDB-lite"/>
    </source>
</evidence>
<dbReference type="RefSeq" id="WP_378593335.1">
    <property type="nucleotide sequence ID" value="NZ_JBHSKD010000027.1"/>
</dbReference>
<reference evidence="4" key="1">
    <citation type="journal article" date="2019" name="Int. J. Syst. Evol. Microbiol.">
        <title>The Global Catalogue of Microorganisms (GCM) 10K type strain sequencing project: providing services to taxonomists for standard genome sequencing and annotation.</title>
        <authorList>
            <consortium name="The Broad Institute Genomics Platform"/>
            <consortium name="The Broad Institute Genome Sequencing Center for Infectious Disease"/>
            <person name="Wu L."/>
            <person name="Ma J."/>
        </authorList>
    </citation>
    <scope>NUCLEOTIDE SEQUENCE [LARGE SCALE GENOMIC DNA]</scope>
    <source>
        <strain evidence="4">DFY41</strain>
    </source>
</reference>
<protein>
    <submittedName>
        <fullName evidence="3">Uncharacterized protein</fullName>
    </submittedName>
</protein>
<feature type="region of interest" description="Disordered" evidence="1">
    <location>
        <begin position="28"/>
        <end position="153"/>
    </location>
</feature>
<feature type="chain" id="PRO_5046399432" evidence="2">
    <location>
        <begin position="25"/>
        <end position="153"/>
    </location>
</feature>
<name>A0ABW0BR23_9ACTN</name>
<keyword evidence="2" id="KW-0732">Signal</keyword>
<evidence type="ECO:0000313" key="3">
    <source>
        <dbReference type="EMBL" id="MFC5179312.1"/>
    </source>
</evidence>
<comment type="caution">
    <text evidence="3">The sequence shown here is derived from an EMBL/GenBank/DDBJ whole genome shotgun (WGS) entry which is preliminary data.</text>
</comment>
<feature type="signal peptide" evidence="2">
    <location>
        <begin position="1"/>
        <end position="24"/>
    </location>
</feature>
<sequence>MRLPRWTPVAVAAALALTAGGVAAAAAGHDRPEAGHGTAGSTVVNVNGHPVDEHAAFGQSTAAQARAQGEDADTDDDADVDTDADESDREDGKAGQEHGKAGQEHGKAGQEHGHGWAFGHLSPESRHQAIADMQAAHHDARPEHGQQQGRDDR</sequence>
<dbReference type="EMBL" id="JBHSKD010000027">
    <property type="protein sequence ID" value="MFC5179312.1"/>
    <property type="molecule type" value="Genomic_DNA"/>
</dbReference>
<feature type="compositionally biased region" description="Basic and acidic residues" evidence="1">
    <location>
        <begin position="90"/>
        <end position="114"/>
    </location>
</feature>
<evidence type="ECO:0000313" key="4">
    <source>
        <dbReference type="Proteomes" id="UP001596087"/>
    </source>
</evidence>
<keyword evidence="4" id="KW-1185">Reference proteome</keyword>
<feature type="compositionally biased region" description="Acidic residues" evidence="1">
    <location>
        <begin position="70"/>
        <end position="89"/>
    </location>
</feature>
<accession>A0ABW0BR23</accession>